<comment type="caution">
    <text evidence="4">The sequence shown here is derived from an EMBL/GenBank/DDBJ whole genome shotgun (WGS) entry which is preliminary data.</text>
</comment>
<feature type="signal peptide" evidence="2">
    <location>
        <begin position="1"/>
        <end position="18"/>
    </location>
</feature>
<dbReference type="EMBL" id="PXOQ01000012">
    <property type="protein sequence ID" value="PSG87339.1"/>
    <property type="molecule type" value="Genomic_DNA"/>
</dbReference>
<dbReference type="SUPFAM" id="SSF52129">
    <property type="entry name" value="Caspase-like"/>
    <property type="match status" value="1"/>
</dbReference>
<accession>A0A2T1N6Y9</accession>
<organism evidence="4 5">
    <name type="scientific">Aurantibacter aestuarii</name>
    <dbReference type="NCBI Taxonomy" id="1266046"/>
    <lineage>
        <taxon>Bacteria</taxon>
        <taxon>Pseudomonadati</taxon>
        <taxon>Bacteroidota</taxon>
        <taxon>Flavobacteriia</taxon>
        <taxon>Flavobacteriales</taxon>
        <taxon>Flavobacteriaceae</taxon>
        <taxon>Aurantibacter</taxon>
    </lineage>
</organism>
<proteinExistence type="predicted"/>
<evidence type="ECO:0000256" key="1">
    <source>
        <dbReference type="ARBA" id="ARBA00022729"/>
    </source>
</evidence>
<dbReference type="InterPro" id="IPR001769">
    <property type="entry name" value="Gingipain"/>
</dbReference>
<dbReference type="RefSeq" id="WP_106463976.1">
    <property type="nucleotide sequence ID" value="NZ_PXOQ01000012.1"/>
</dbReference>
<keyword evidence="5" id="KW-1185">Reference proteome</keyword>
<dbReference type="Pfam" id="PF01364">
    <property type="entry name" value="Peptidase_C25"/>
    <property type="match status" value="1"/>
</dbReference>
<feature type="domain" description="Gingipain" evidence="3">
    <location>
        <begin position="538"/>
        <end position="915"/>
    </location>
</feature>
<sequence>MKKIFTLLICLYGIAVYAQNKSYTINWSGSKSLQTESFTATVPFFKNKNNFSFDMDEGLLFTHEFSVSAAINSNTASITNIQYATISKEELKDLIYYKIPSDISFSLNNAIDRGKVNAFLKLSPIIKEGNSYKKVISFSINYSSSSSLASSFSTQAVTNSVLATGEWFKFIIDKSGVYKLDKNFLNGLGINTNSINPKNIKIYGNGGHMIPYINSDIHPIDPTENAIKVIGENDGVFNDGDYILFYAEGPRGFNQISNTHENIYNTETQYYITVSAGNGKRIQPFIQPAQSAQENLTVFRDYQYHETDEFNLAAVGRRWFGDKFDIENTKVFQFNFPDLVSTDPIDVKVIAASASGSPSSMKISVNGTQQSVLNFPGLAATNGLLVNEAIYNGTIPASNDLVTVQLEHNKQGNPSSEAFIDYITVKATRTLRFNGTQFSFTPNYANPNSTTVNLTLDNTAQVQEVWEVSDLFNVKTIVNPNLNQMSFRTNVTSEPKFNIVTNQNYYLPRYSSNSRVFNSNIKGTIFKNSNGVFQDIDYLMLTTTSHLSQANRLAQINRDKKGLNVKVVTVESIYNEFNCGNPDIAAIRNLVRYVYTNASNPNNRLKYLCLFGDTSYDYKGRISSNLYNLPTWNALSSFNLTTSFISDDFYGMMDLGEGNLNTSDRLDIAVGRIVADSPLKAKQMVDKVEKHYSINSIGSWRNNVLVVSDDVDVDWERVLQNTTDQIGNEISQQKPFINVKKIHSDAYQQQATAGGDRYPEVNSAISNEAEKGVLVVNYFGHGGEDGLASERIYNISEVVNLRNVCKYHCFVTVTCEYTKFDNPLRLTAGEFTYWNPDGGAIALITTTRQIFVPVGVAVNVTLGEYLYSYSTNDTFGPNEYPSIAEALRLTKNNPNVSSTQQKLLIFAIGDPALELPIPQPNIKLTKVNDEPIASQTEPLKALGYAKIEGEVQSENGTLLSNYNGILTTIIFDKNEQRTTLANDNTTFNGNVIKLDYENLGPTIYRGQATVTNGRFSFDFIVPRDISVPVGNGRVSFYANQENSLDDKTGASVDELLIGGINLDAPEDNIGPAITLHINDKSFASGGITNTEPLLLVSLEDANGINTASGIGHDITAILDGDEVNPYVLNDYYLTEVDDYTKGSLEFKFRDLEPGLHTLTLKAWDVYNNSSTSEIQFVVYDENTELVIDKVLNYPNPFINYTEFWFTHNSSEPLDISVQIFTVSGKIVRTLNGQTTSDNCCNQGGATLSRDIVWDGRDDFGDKIGKGTYIYKIKVHSKTLNKTVEKIEKLVILQ</sequence>
<dbReference type="InterPro" id="IPR029030">
    <property type="entry name" value="Caspase-like_dom_sf"/>
</dbReference>
<dbReference type="OrthoDB" id="9809780at2"/>
<name>A0A2T1N6Y9_9FLAO</name>
<dbReference type="Proteomes" id="UP000238426">
    <property type="component" value="Unassembled WGS sequence"/>
</dbReference>
<evidence type="ECO:0000256" key="2">
    <source>
        <dbReference type="SAM" id="SignalP"/>
    </source>
</evidence>
<reference evidence="4 5" key="1">
    <citation type="submission" date="2018-03" db="EMBL/GenBank/DDBJ databases">
        <title>Mesoflavibacter sp. HG37 and Mesoflavibacter sp. HG96 sp.nov., two marine bacteria isolated from seawater of Western Pacific Ocean.</title>
        <authorList>
            <person name="Cheng H."/>
            <person name="Wu Y.-H."/>
            <person name="Guo L.-L."/>
            <person name="Xu X.-W."/>
        </authorList>
    </citation>
    <scope>NUCLEOTIDE SEQUENCE [LARGE SCALE GENOMIC DNA]</scope>
    <source>
        <strain evidence="4 5">KCTC 32269</strain>
    </source>
</reference>
<evidence type="ECO:0000313" key="5">
    <source>
        <dbReference type="Proteomes" id="UP000238426"/>
    </source>
</evidence>
<evidence type="ECO:0000259" key="3">
    <source>
        <dbReference type="Pfam" id="PF01364"/>
    </source>
</evidence>
<protein>
    <submittedName>
        <fullName evidence="4">Peptidase C25</fullName>
    </submittedName>
</protein>
<dbReference type="Gene3D" id="2.60.40.4070">
    <property type="match status" value="1"/>
</dbReference>
<keyword evidence="1 2" id="KW-0732">Signal</keyword>
<dbReference type="GO" id="GO:0006508">
    <property type="term" value="P:proteolysis"/>
    <property type="evidence" value="ECO:0007669"/>
    <property type="project" value="InterPro"/>
</dbReference>
<gene>
    <name evidence="4" type="ORF">C7H52_11055</name>
</gene>
<dbReference type="NCBIfam" id="NF033707">
    <property type="entry name" value="T9SS_sortase"/>
    <property type="match status" value="1"/>
</dbReference>
<dbReference type="Gene3D" id="3.40.50.10390">
    <property type="entry name" value="Gingipain r, domain 1"/>
    <property type="match status" value="1"/>
</dbReference>
<evidence type="ECO:0000313" key="4">
    <source>
        <dbReference type="EMBL" id="PSG87339.1"/>
    </source>
</evidence>
<dbReference type="InterPro" id="IPR029031">
    <property type="entry name" value="Gingipain_N_sf"/>
</dbReference>
<dbReference type="CDD" id="cd02258">
    <property type="entry name" value="Peptidase_C25_N"/>
    <property type="match status" value="1"/>
</dbReference>
<dbReference type="GO" id="GO:0008234">
    <property type="term" value="F:cysteine-type peptidase activity"/>
    <property type="evidence" value="ECO:0007669"/>
    <property type="project" value="InterPro"/>
</dbReference>
<dbReference type="Gene3D" id="3.40.50.1460">
    <property type="match status" value="1"/>
</dbReference>
<feature type="chain" id="PRO_5015692664" evidence="2">
    <location>
        <begin position="19"/>
        <end position="1293"/>
    </location>
</feature>